<proteinExistence type="predicted"/>
<dbReference type="EMBL" id="JAPFFF010000040">
    <property type="protein sequence ID" value="KAK8841734.1"/>
    <property type="molecule type" value="Genomic_DNA"/>
</dbReference>
<gene>
    <name evidence="1" type="ORF">M9Y10_026679</name>
</gene>
<evidence type="ECO:0000313" key="2">
    <source>
        <dbReference type="Proteomes" id="UP001470230"/>
    </source>
</evidence>
<name>A0ABR2H686_9EUKA</name>
<organism evidence="1 2">
    <name type="scientific">Tritrichomonas musculus</name>
    <dbReference type="NCBI Taxonomy" id="1915356"/>
    <lineage>
        <taxon>Eukaryota</taxon>
        <taxon>Metamonada</taxon>
        <taxon>Parabasalia</taxon>
        <taxon>Tritrichomonadida</taxon>
        <taxon>Tritrichomonadidae</taxon>
        <taxon>Tritrichomonas</taxon>
    </lineage>
</organism>
<comment type="caution">
    <text evidence="1">The sequence shown here is derived from an EMBL/GenBank/DDBJ whole genome shotgun (WGS) entry which is preliminary data.</text>
</comment>
<keyword evidence="2" id="KW-1185">Reference proteome</keyword>
<accession>A0ABR2H686</accession>
<evidence type="ECO:0000313" key="1">
    <source>
        <dbReference type="EMBL" id="KAK8841734.1"/>
    </source>
</evidence>
<dbReference type="Proteomes" id="UP001470230">
    <property type="component" value="Unassembled WGS sequence"/>
</dbReference>
<protein>
    <submittedName>
        <fullName evidence="1">Uncharacterized protein</fullName>
    </submittedName>
</protein>
<sequence length="134" mass="15384">MIVLPKDINDRYNLIVNVLKSHKDNISKTEQTLQISINTVKSARNWFQEGSPHKEQQGRPTNLNGQIKSFICVTTIQFPETSGADLALQIYHLFGIEVSDDRVNNCRKKYSFKYAQRIRALPLTVAHITTHLNF</sequence>
<reference evidence="1 2" key="1">
    <citation type="submission" date="2024-04" db="EMBL/GenBank/DDBJ databases">
        <title>Tritrichomonas musculus Genome.</title>
        <authorList>
            <person name="Alves-Ferreira E."/>
            <person name="Grigg M."/>
            <person name="Lorenzi H."/>
            <person name="Galac M."/>
        </authorList>
    </citation>
    <scope>NUCLEOTIDE SEQUENCE [LARGE SCALE GENOMIC DNA]</scope>
    <source>
        <strain evidence="1 2">EAF2021</strain>
    </source>
</reference>